<dbReference type="PROSITE" id="PS51186">
    <property type="entry name" value="GNAT"/>
    <property type="match status" value="1"/>
</dbReference>
<dbReference type="InterPro" id="IPR050769">
    <property type="entry name" value="NAT_camello-type"/>
</dbReference>
<dbReference type="GO" id="GO:0008080">
    <property type="term" value="F:N-acetyltransferase activity"/>
    <property type="evidence" value="ECO:0007669"/>
    <property type="project" value="InterPro"/>
</dbReference>
<sequence>MSIRRLTHDDAETYRAFVLQALQDTPSAFIVTYDEYRAKPIEWVKERIASPQQPHDFVLGAFDQASSEMVGIVGLDVLPRIQERHKAHLYGMAVSPSCRARGIGRALIERTLAEAAGIQGVRQVLLMYSEGNTAAERLYHSCGFVEFGREPRAMLTVNGQVVNKVHMIRLLDNQE</sequence>
<name>A0A0H1R941_9HYPH</name>
<dbReference type="InterPro" id="IPR000182">
    <property type="entry name" value="GNAT_dom"/>
</dbReference>
<keyword evidence="4" id="KW-1185">Reference proteome</keyword>
<evidence type="ECO:0000313" key="3">
    <source>
        <dbReference type="EMBL" id="KLK91755.1"/>
    </source>
</evidence>
<feature type="domain" description="N-acetyltransferase" evidence="2">
    <location>
        <begin position="1"/>
        <end position="172"/>
    </location>
</feature>
<protein>
    <recommendedName>
        <fullName evidence="2">N-acetyltransferase domain-containing protein</fullName>
    </recommendedName>
</protein>
<gene>
    <name evidence="3" type="ORF">AA309_18530</name>
</gene>
<keyword evidence="1" id="KW-0808">Transferase</keyword>
<dbReference type="Pfam" id="PF00583">
    <property type="entry name" value="Acetyltransf_1"/>
    <property type="match status" value="1"/>
</dbReference>
<reference evidence="3 4" key="1">
    <citation type="submission" date="2015-05" db="EMBL/GenBank/DDBJ databases">
        <title>Draft genome sequence of Microvirga vignae strain BR3299, a novel nitrogen fixing bacteria isolated from Brazil semi-aired region.</title>
        <authorList>
            <person name="Zilli J.E."/>
            <person name="Passos S.R."/>
            <person name="Leite J."/>
            <person name="Baldani J.I."/>
            <person name="Xavier G.R."/>
            <person name="Rumjaneck N.G."/>
            <person name="Simoes-Araujo J.L."/>
        </authorList>
    </citation>
    <scope>NUCLEOTIDE SEQUENCE [LARGE SCALE GENOMIC DNA]</scope>
    <source>
        <strain evidence="3 4">BR3299</strain>
    </source>
</reference>
<evidence type="ECO:0000256" key="1">
    <source>
        <dbReference type="ARBA" id="ARBA00022679"/>
    </source>
</evidence>
<dbReference type="Proteomes" id="UP000035489">
    <property type="component" value="Unassembled WGS sequence"/>
</dbReference>
<dbReference type="InterPro" id="IPR016181">
    <property type="entry name" value="Acyl_CoA_acyltransferase"/>
</dbReference>
<proteinExistence type="predicted"/>
<accession>A0A0H1R941</accession>
<evidence type="ECO:0000313" key="4">
    <source>
        <dbReference type="Proteomes" id="UP000035489"/>
    </source>
</evidence>
<dbReference type="Gene3D" id="3.40.630.30">
    <property type="match status" value="1"/>
</dbReference>
<dbReference type="EMBL" id="LCYG01000046">
    <property type="protein sequence ID" value="KLK91755.1"/>
    <property type="molecule type" value="Genomic_DNA"/>
</dbReference>
<dbReference type="CDD" id="cd04301">
    <property type="entry name" value="NAT_SF"/>
    <property type="match status" value="1"/>
</dbReference>
<dbReference type="STRING" id="1225564.AA309_18530"/>
<comment type="caution">
    <text evidence="3">The sequence shown here is derived from an EMBL/GenBank/DDBJ whole genome shotgun (WGS) entry which is preliminary data.</text>
</comment>
<dbReference type="AlphaFoldDB" id="A0A0H1R941"/>
<dbReference type="SUPFAM" id="SSF55729">
    <property type="entry name" value="Acyl-CoA N-acyltransferases (Nat)"/>
    <property type="match status" value="1"/>
</dbReference>
<dbReference type="PATRIC" id="fig|1225564.3.peg.4851"/>
<dbReference type="PANTHER" id="PTHR13947:SF37">
    <property type="entry name" value="LD18367P"/>
    <property type="match status" value="1"/>
</dbReference>
<dbReference type="PANTHER" id="PTHR13947">
    <property type="entry name" value="GNAT FAMILY N-ACETYLTRANSFERASE"/>
    <property type="match status" value="1"/>
</dbReference>
<organism evidence="3 4">
    <name type="scientific">Microvirga vignae</name>
    <dbReference type="NCBI Taxonomy" id="1225564"/>
    <lineage>
        <taxon>Bacteria</taxon>
        <taxon>Pseudomonadati</taxon>
        <taxon>Pseudomonadota</taxon>
        <taxon>Alphaproteobacteria</taxon>
        <taxon>Hyphomicrobiales</taxon>
        <taxon>Methylobacteriaceae</taxon>
        <taxon>Microvirga</taxon>
    </lineage>
</organism>
<evidence type="ECO:0000259" key="2">
    <source>
        <dbReference type="PROSITE" id="PS51186"/>
    </source>
</evidence>